<dbReference type="OrthoDB" id="7317090at2"/>
<proteinExistence type="inferred from homology"/>
<comment type="similarity">
    <text evidence="2">Belongs to the bacterial solute-binding protein 1 family.</text>
</comment>
<dbReference type="Gene3D" id="3.40.190.10">
    <property type="entry name" value="Periplasmic binding protein-like II"/>
    <property type="match status" value="2"/>
</dbReference>
<evidence type="ECO:0000256" key="1">
    <source>
        <dbReference type="ARBA" id="ARBA00004418"/>
    </source>
</evidence>
<evidence type="ECO:0000256" key="3">
    <source>
        <dbReference type="ARBA" id="ARBA00022764"/>
    </source>
</evidence>
<name>A0A370L8G7_9HYPH</name>
<dbReference type="AlphaFoldDB" id="A0A370L8G7"/>
<dbReference type="InterPro" id="IPR050490">
    <property type="entry name" value="Bact_solute-bd_prot1"/>
</dbReference>
<protein>
    <submittedName>
        <fullName evidence="4">Sugar ABC transporter substrate-binding protein</fullName>
    </submittedName>
</protein>
<organism evidence="4 5">
    <name type="scientific">Bosea caraganae</name>
    <dbReference type="NCBI Taxonomy" id="2763117"/>
    <lineage>
        <taxon>Bacteria</taxon>
        <taxon>Pseudomonadati</taxon>
        <taxon>Pseudomonadota</taxon>
        <taxon>Alphaproteobacteria</taxon>
        <taxon>Hyphomicrobiales</taxon>
        <taxon>Boseaceae</taxon>
        <taxon>Bosea</taxon>
    </lineage>
</organism>
<comment type="caution">
    <text evidence="4">The sequence shown here is derived from an EMBL/GenBank/DDBJ whole genome shotgun (WGS) entry which is preliminary data.</text>
</comment>
<dbReference type="PANTHER" id="PTHR43649:SF11">
    <property type="entry name" value="ABC TRANSPORTER SUBSTRATE-BINDING PROTEIN YESO-RELATED"/>
    <property type="match status" value="1"/>
</dbReference>
<dbReference type="InterPro" id="IPR006311">
    <property type="entry name" value="TAT_signal"/>
</dbReference>
<dbReference type="Pfam" id="PF13416">
    <property type="entry name" value="SBP_bac_8"/>
    <property type="match status" value="1"/>
</dbReference>
<dbReference type="CDD" id="cd13585">
    <property type="entry name" value="PBP2_TMBP_like"/>
    <property type="match status" value="1"/>
</dbReference>
<evidence type="ECO:0000256" key="2">
    <source>
        <dbReference type="ARBA" id="ARBA00008520"/>
    </source>
</evidence>
<dbReference type="GO" id="GO:0042597">
    <property type="term" value="C:periplasmic space"/>
    <property type="evidence" value="ECO:0007669"/>
    <property type="project" value="UniProtKB-SubCell"/>
</dbReference>
<evidence type="ECO:0000313" key="5">
    <source>
        <dbReference type="Proteomes" id="UP000255207"/>
    </source>
</evidence>
<dbReference type="PANTHER" id="PTHR43649">
    <property type="entry name" value="ARABINOSE-BINDING PROTEIN-RELATED"/>
    <property type="match status" value="1"/>
</dbReference>
<gene>
    <name evidence="4" type="ORF">DWE98_07445</name>
</gene>
<sequence>MKGSRRAGAFVKQDAQPQGWRARYPRRAAMAKKLSRRDVLRLGSLIAAPAVLKLASPAAAAEGRLRIAWWGGADRAKRTQAAIDAFKRLNVGVEVVYESVGWDAYWTKLATQVAGGSPPDIIQMDYRYLPEYARRGALRPLDDLIPSVIDPSDYVPSVIEAGKIDGKQYGIPMGMNSDVLLYDKTMLDTLGLPAPTPEMSWAEFTALSESITKKANRRGYFGAADPSVMEPELEYWVLTRGRTLYDASGRLGFTRDDAESWLTLCAEMRAKGAIAPADVAATDKITIDTDLLTTGHAAITFTNSNQIVGYQTANKGKLGMAFHPKGEKPGEYLKPSMMLCVAAKAADPKLAAALIDFMVLKPDGAKLLGVERGVSPSEKIRALLAGDLDETGRIQVDHLSALSKRGPAPLPPAPPKGAGEVTALIRQAAEKTGFKQLTPKQAADELVSEAERVLARA</sequence>
<accession>A0A370L8G7</accession>
<comment type="subcellular location">
    <subcellularLocation>
        <location evidence="1">Periplasm</location>
    </subcellularLocation>
</comment>
<dbReference type="EMBL" id="QQTP01000003">
    <property type="protein sequence ID" value="RDJ26680.1"/>
    <property type="molecule type" value="Genomic_DNA"/>
</dbReference>
<dbReference type="Proteomes" id="UP000255207">
    <property type="component" value="Unassembled WGS sequence"/>
</dbReference>
<keyword evidence="3" id="KW-0574">Periplasm</keyword>
<dbReference type="InterPro" id="IPR006059">
    <property type="entry name" value="SBP"/>
</dbReference>
<dbReference type="PROSITE" id="PS51318">
    <property type="entry name" value="TAT"/>
    <property type="match status" value="1"/>
</dbReference>
<evidence type="ECO:0000313" key="4">
    <source>
        <dbReference type="EMBL" id="RDJ26680.1"/>
    </source>
</evidence>
<keyword evidence="5" id="KW-1185">Reference proteome</keyword>
<dbReference type="SUPFAM" id="SSF53850">
    <property type="entry name" value="Periplasmic binding protein-like II"/>
    <property type="match status" value="1"/>
</dbReference>
<reference evidence="5" key="1">
    <citation type="submission" date="2018-07" db="EMBL/GenBank/DDBJ databases">
        <authorList>
            <person name="Safronova V.I."/>
            <person name="Chirak E.R."/>
            <person name="Sazanova A.L."/>
        </authorList>
    </citation>
    <scope>NUCLEOTIDE SEQUENCE [LARGE SCALE GENOMIC DNA]</scope>
    <source>
        <strain evidence="5">RCAM04685</strain>
    </source>
</reference>